<reference evidence="1 2" key="1">
    <citation type="submission" date="2014-09" db="EMBL/GenBank/DDBJ databases">
        <title>Isolation and characterization of Aurantimonas altamirensis ON-56566 from clinical sample following a dog bite.</title>
        <authorList>
            <person name="Eshaghi A."/>
            <person name="Li A."/>
            <person name="Shahinas D."/>
            <person name="Bahn P."/>
            <person name="Kus J.V."/>
            <person name="Patel S.N."/>
        </authorList>
    </citation>
    <scope>NUCLEOTIDE SEQUENCE [LARGE SCALE GENOMIC DNA]</scope>
    <source>
        <strain evidence="1 2">ON-56566</strain>
    </source>
</reference>
<dbReference type="EMBL" id="JRFJ01000001">
    <property type="protein sequence ID" value="KHJ55990.1"/>
    <property type="molecule type" value="Genomic_DNA"/>
</dbReference>
<comment type="caution">
    <text evidence="1">The sequence shown here is derived from an EMBL/GenBank/DDBJ whole genome shotgun (WGS) entry which is preliminary data.</text>
</comment>
<accession>A0A0B1QAX9</accession>
<dbReference type="AlphaFoldDB" id="A0A0B1QAX9"/>
<evidence type="ECO:0000313" key="1">
    <source>
        <dbReference type="EMBL" id="KHJ55990.1"/>
    </source>
</evidence>
<dbReference type="InterPro" id="IPR046083">
    <property type="entry name" value="DUF6101"/>
</dbReference>
<dbReference type="Pfam" id="PF19596">
    <property type="entry name" value="DUF6101"/>
    <property type="match status" value="1"/>
</dbReference>
<organism evidence="1 2">
    <name type="scientific">Aureimonas altamirensis</name>
    <dbReference type="NCBI Taxonomy" id="370622"/>
    <lineage>
        <taxon>Bacteria</taxon>
        <taxon>Pseudomonadati</taxon>
        <taxon>Pseudomonadota</taxon>
        <taxon>Alphaproteobacteria</taxon>
        <taxon>Hyphomicrobiales</taxon>
        <taxon>Aurantimonadaceae</taxon>
        <taxon>Aureimonas</taxon>
    </lineage>
</organism>
<dbReference type="STRING" id="370622.LA66_05075"/>
<evidence type="ECO:0000313" key="2">
    <source>
        <dbReference type="Proteomes" id="UP000030826"/>
    </source>
</evidence>
<dbReference type="OrthoDB" id="8449893at2"/>
<dbReference type="RefSeq" id="WP_039189214.1">
    <property type="nucleotide sequence ID" value="NZ_JRFJ01000001.1"/>
</dbReference>
<sequence>MSIVSGKVPVHPAWTRTPIRLDPAVADRRVSFDVKDGEETVSYRVDRRGAVVRRCYEGSMVPVSIPLAPAAFRGVAARAMEEPGGRVTVTLELMHDDPRLSVPLLVASDLFDVAADWRSWSNMFGIPMLMVEADGTVTALEETLGKLKAASPADRRRNYHKGRRPRFLVRRKPGGIGMRMVISGNEIIARR</sequence>
<gene>
    <name evidence="1" type="ORF">LA66_05075</name>
</gene>
<proteinExistence type="predicted"/>
<protein>
    <submittedName>
        <fullName evidence="1">Uncharacterized protein</fullName>
    </submittedName>
</protein>
<dbReference type="Proteomes" id="UP000030826">
    <property type="component" value="Unassembled WGS sequence"/>
</dbReference>
<name>A0A0B1QAX9_9HYPH</name>